<feature type="region of interest" description="Disordered" evidence="1">
    <location>
        <begin position="375"/>
        <end position="423"/>
    </location>
</feature>
<feature type="compositionally biased region" description="Basic residues" evidence="1">
    <location>
        <begin position="63"/>
        <end position="74"/>
    </location>
</feature>
<dbReference type="InParanoid" id="A0A166A7M5"/>
<organism evidence="2 3">
    <name type="scientific">Exidia glandulosa HHB12029</name>
    <dbReference type="NCBI Taxonomy" id="1314781"/>
    <lineage>
        <taxon>Eukaryota</taxon>
        <taxon>Fungi</taxon>
        <taxon>Dikarya</taxon>
        <taxon>Basidiomycota</taxon>
        <taxon>Agaricomycotina</taxon>
        <taxon>Agaricomycetes</taxon>
        <taxon>Auriculariales</taxon>
        <taxon>Exidiaceae</taxon>
        <taxon>Exidia</taxon>
    </lineage>
</organism>
<dbReference type="EMBL" id="KV426077">
    <property type="protein sequence ID" value="KZV89289.1"/>
    <property type="molecule type" value="Genomic_DNA"/>
</dbReference>
<reference evidence="2 3" key="1">
    <citation type="journal article" date="2016" name="Mol. Biol. Evol.">
        <title>Comparative Genomics of Early-Diverging Mushroom-Forming Fungi Provides Insights into the Origins of Lignocellulose Decay Capabilities.</title>
        <authorList>
            <person name="Nagy L.G."/>
            <person name="Riley R."/>
            <person name="Tritt A."/>
            <person name="Adam C."/>
            <person name="Daum C."/>
            <person name="Floudas D."/>
            <person name="Sun H."/>
            <person name="Yadav J.S."/>
            <person name="Pangilinan J."/>
            <person name="Larsson K.H."/>
            <person name="Matsuura K."/>
            <person name="Barry K."/>
            <person name="Labutti K."/>
            <person name="Kuo R."/>
            <person name="Ohm R.A."/>
            <person name="Bhattacharya S.S."/>
            <person name="Shirouzu T."/>
            <person name="Yoshinaga Y."/>
            <person name="Martin F.M."/>
            <person name="Grigoriev I.V."/>
            <person name="Hibbett D.S."/>
        </authorList>
    </citation>
    <scope>NUCLEOTIDE SEQUENCE [LARGE SCALE GENOMIC DNA]</scope>
    <source>
        <strain evidence="2 3">HHB12029</strain>
    </source>
</reference>
<keyword evidence="3" id="KW-1185">Reference proteome</keyword>
<gene>
    <name evidence="2" type="ORF">EXIGLDRAFT_771926</name>
</gene>
<dbReference type="OrthoDB" id="10671878at2759"/>
<evidence type="ECO:0000313" key="2">
    <source>
        <dbReference type="EMBL" id="KZV89289.1"/>
    </source>
</evidence>
<accession>A0A166A7M5</accession>
<dbReference type="STRING" id="1314781.A0A166A7M5"/>
<evidence type="ECO:0000256" key="1">
    <source>
        <dbReference type="SAM" id="MobiDB-lite"/>
    </source>
</evidence>
<evidence type="ECO:0000313" key="3">
    <source>
        <dbReference type="Proteomes" id="UP000077266"/>
    </source>
</evidence>
<protein>
    <submittedName>
        <fullName evidence="2">Uncharacterized protein</fullName>
    </submittedName>
</protein>
<dbReference type="Proteomes" id="UP000077266">
    <property type="component" value="Unassembled WGS sequence"/>
</dbReference>
<name>A0A166A7M5_EXIGL</name>
<proteinExistence type="predicted"/>
<feature type="region of interest" description="Disordered" evidence="1">
    <location>
        <begin position="1"/>
        <end position="23"/>
    </location>
</feature>
<sequence>MSPHSPVPAGTGPYSGPSASVFHDSTNELSTMRTTMQALQAELGRMKQQFGEAGAIGPMRNTRGAKTKEKKTKPWFKDPSTDVHKEVVKKLRTLSTRELRELLGVPDNRILLPHRDAHPLDDNGQATGFNVDFTCRADHSYNAPLLHRAITNVVAKAKDAPEGFTSIVNCPPIDTAAAKFTVYGSYDNLKRTYREQNSVEAAAAKKLRDRNNRHQSRMRQKRDRRLEAVPAFITLFERDPTDLIETEYMSVDESADGDEAKEQQWWNMLGYPPHLRTDDHKPFATQTVDWRAFWVTWIFYELDRMHRVMRKAKTARATYPRVAAHLGGPHMDEPPKTIPPFNMVDPSWFAFCEAVEPAKVNVEKWRAALPPDGWESYDTESGKWPPFYGSQTGGSQPSLPPSEDGGGSQPVLPPAEGSSSAEA</sequence>
<dbReference type="AlphaFoldDB" id="A0A166A7M5"/>
<feature type="region of interest" description="Disordered" evidence="1">
    <location>
        <begin position="55"/>
        <end position="78"/>
    </location>
</feature>